<protein>
    <recommendedName>
        <fullName evidence="6">Helicase ATP-binding domain-containing protein</fullName>
    </recommendedName>
</protein>
<evidence type="ECO:0000256" key="4">
    <source>
        <dbReference type="ARBA" id="ARBA00022840"/>
    </source>
</evidence>
<evidence type="ECO:0000256" key="1">
    <source>
        <dbReference type="ARBA" id="ARBA00022741"/>
    </source>
</evidence>
<evidence type="ECO:0000256" key="2">
    <source>
        <dbReference type="ARBA" id="ARBA00022801"/>
    </source>
</evidence>
<keyword evidence="3" id="KW-0347">Helicase</keyword>
<feature type="non-terminal residue" evidence="7">
    <location>
        <position position="282"/>
    </location>
</feature>
<dbReference type="InterPro" id="IPR011545">
    <property type="entry name" value="DEAD/DEAH_box_helicase_dom"/>
</dbReference>
<feature type="domain" description="Helicase ATP-binding" evidence="6">
    <location>
        <begin position="182"/>
        <end position="282"/>
    </location>
</feature>
<dbReference type="EMBL" id="CAJNNW010032504">
    <property type="protein sequence ID" value="CAE8713534.1"/>
    <property type="molecule type" value="Genomic_DNA"/>
</dbReference>
<dbReference type="AlphaFoldDB" id="A0A813KV40"/>
<keyword evidence="2" id="KW-0378">Hydrolase</keyword>
<dbReference type="PANTHER" id="PTHR47958">
    <property type="entry name" value="ATP-DEPENDENT RNA HELICASE DBP3"/>
    <property type="match status" value="1"/>
</dbReference>
<dbReference type="InterPro" id="IPR014001">
    <property type="entry name" value="Helicase_ATP-bd"/>
</dbReference>
<dbReference type="PROSITE" id="PS51192">
    <property type="entry name" value="HELICASE_ATP_BIND_1"/>
    <property type="match status" value="1"/>
</dbReference>
<feature type="region of interest" description="Disordered" evidence="5">
    <location>
        <begin position="1"/>
        <end position="96"/>
    </location>
</feature>
<dbReference type="GO" id="GO:0005524">
    <property type="term" value="F:ATP binding"/>
    <property type="evidence" value="ECO:0007669"/>
    <property type="project" value="InterPro"/>
</dbReference>
<feature type="compositionally biased region" description="Basic residues" evidence="5">
    <location>
        <begin position="48"/>
        <end position="58"/>
    </location>
</feature>
<accession>A0A813KV40</accession>
<dbReference type="GO" id="GO:0016787">
    <property type="term" value="F:hydrolase activity"/>
    <property type="evidence" value="ECO:0007669"/>
    <property type="project" value="UniProtKB-KW"/>
</dbReference>
<evidence type="ECO:0000256" key="3">
    <source>
        <dbReference type="ARBA" id="ARBA00022806"/>
    </source>
</evidence>
<comment type="caution">
    <text evidence="7">The sequence shown here is derived from an EMBL/GenBank/DDBJ whole genome shotgun (WGS) entry which is preliminary data.</text>
</comment>
<dbReference type="Proteomes" id="UP000626109">
    <property type="component" value="Unassembled WGS sequence"/>
</dbReference>
<evidence type="ECO:0000259" key="6">
    <source>
        <dbReference type="PROSITE" id="PS51192"/>
    </source>
</evidence>
<keyword evidence="1" id="KW-0547">Nucleotide-binding</keyword>
<dbReference type="GO" id="GO:0004386">
    <property type="term" value="F:helicase activity"/>
    <property type="evidence" value="ECO:0007669"/>
    <property type="project" value="UniProtKB-KW"/>
</dbReference>
<reference evidence="7" key="1">
    <citation type="submission" date="2021-02" db="EMBL/GenBank/DDBJ databases">
        <authorList>
            <person name="Dougan E. K."/>
            <person name="Rhodes N."/>
            <person name="Thang M."/>
            <person name="Chan C."/>
        </authorList>
    </citation>
    <scope>NUCLEOTIDE SEQUENCE</scope>
</reference>
<feature type="non-terminal residue" evidence="7">
    <location>
        <position position="1"/>
    </location>
</feature>
<name>A0A813KV40_POLGL</name>
<dbReference type="Gene3D" id="3.40.50.300">
    <property type="entry name" value="P-loop containing nucleotide triphosphate hydrolases"/>
    <property type="match status" value="1"/>
</dbReference>
<dbReference type="CDD" id="cd00268">
    <property type="entry name" value="DEADc"/>
    <property type="match status" value="1"/>
</dbReference>
<proteinExistence type="predicted"/>
<evidence type="ECO:0000256" key="5">
    <source>
        <dbReference type="SAM" id="MobiDB-lite"/>
    </source>
</evidence>
<dbReference type="GO" id="GO:0003676">
    <property type="term" value="F:nucleic acid binding"/>
    <property type="evidence" value="ECO:0007669"/>
    <property type="project" value="InterPro"/>
</dbReference>
<organism evidence="7 8">
    <name type="scientific">Polarella glacialis</name>
    <name type="common">Dinoflagellate</name>
    <dbReference type="NCBI Taxonomy" id="89957"/>
    <lineage>
        <taxon>Eukaryota</taxon>
        <taxon>Sar</taxon>
        <taxon>Alveolata</taxon>
        <taxon>Dinophyceae</taxon>
        <taxon>Suessiales</taxon>
        <taxon>Suessiaceae</taxon>
        <taxon>Polarella</taxon>
    </lineage>
</organism>
<sequence>NTTQATNTHTPTRPEAQIPKMGAVPPVKKKRKPEDAGKRKAPAGMGKAARRDRKMKGRNAKDMQATLGQLHAAKKRKEQGQENCRANERGGGFAKKYNPEMSKEALEPINRYFWSGPKPEGEPDDALKKTRQMLGIKVKGSPTPAPVQSFLDPQLPPAFARFKNGARGKRFSKPTAIQMQVWPAALCGLDVLGIAPTGSGKTLAYLLPAVIHIEGQAARPKQCLSPQCLVLLPTRELAAQVSDQCKGKGGLRQVLGIRAEAVYGGVGKELQMDAILTSGTPE</sequence>
<dbReference type="InterPro" id="IPR027417">
    <property type="entry name" value="P-loop_NTPase"/>
</dbReference>
<evidence type="ECO:0000313" key="7">
    <source>
        <dbReference type="EMBL" id="CAE8713534.1"/>
    </source>
</evidence>
<evidence type="ECO:0000313" key="8">
    <source>
        <dbReference type="Proteomes" id="UP000626109"/>
    </source>
</evidence>
<keyword evidence="4" id="KW-0067">ATP-binding</keyword>
<gene>
    <name evidence="7" type="ORF">PGLA2088_LOCUS37587</name>
</gene>
<dbReference type="Pfam" id="PF00270">
    <property type="entry name" value="DEAD"/>
    <property type="match status" value="1"/>
</dbReference>
<dbReference type="SUPFAM" id="SSF52540">
    <property type="entry name" value="P-loop containing nucleoside triphosphate hydrolases"/>
    <property type="match status" value="1"/>
</dbReference>
<feature type="compositionally biased region" description="Low complexity" evidence="5">
    <location>
        <begin position="1"/>
        <end position="11"/>
    </location>
</feature>
<dbReference type="InterPro" id="IPR044742">
    <property type="entry name" value="DEAD/DEAH_RhlB"/>
</dbReference>